<proteinExistence type="predicted"/>
<accession>A0A5M9J936</accession>
<organism evidence="1 2">
    <name type="scientific">Monilinia fructicola</name>
    <name type="common">Brown rot fungus</name>
    <name type="synonym">Ciboria fructicola</name>
    <dbReference type="NCBI Taxonomy" id="38448"/>
    <lineage>
        <taxon>Eukaryota</taxon>
        <taxon>Fungi</taxon>
        <taxon>Dikarya</taxon>
        <taxon>Ascomycota</taxon>
        <taxon>Pezizomycotina</taxon>
        <taxon>Leotiomycetes</taxon>
        <taxon>Helotiales</taxon>
        <taxon>Sclerotiniaceae</taxon>
        <taxon>Monilinia</taxon>
    </lineage>
</organism>
<comment type="caution">
    <text evidence="1">The sequence shown here is derived from an EMBL/GenBank/DDBJ whole genome shotgun (WGS) entry which is preliminary data.</text>
</comment>
<protein>
    <submittedName>
        <fullName evidence="1">Uncharacterized protein</fullName>
    </submittedName>
</protein>
<sequence length="162" mass="18588">MEKQHAAAPATLRFEYSGTDNTTNTSHTNRGHTSRLSRFDCAYSVAPHMYMATVDLRRDCNPTAYWFYMCTLGNFDKTQIVNHLSKLHVHMHRASHICMYNAVYDPRPIISTLYKAASARAAFHSSFQTRNKPKPFRRLQTPEIFPTFQTVFLTSEIHGAQA</sequence>
<keyword evidence="2" id="KW-1185">Reference proteome</keyword>
<gene>
    <name evidence="1" type="ORF">EYC84_009585</name>
</gene>
<dbReference type="AlphaFoldDB" id="A0A5M9J936"/>
<dbReference type="Proteomes" id="UP000322873">
    <property type="component" value="Unassembled WGS sequence"/>
</dbReference>
<evidence type="ECO:0000313" key="2">
    <source>
        <dbReference type="Proteomes" id="UP000322873"/>
    </source>
</evidence>
<name>A0A5M9J936_MONFR</name>
<reference evidence="1 2" key="1">
    <citation type="submission" date="2019-06" db="EMBL/GenBank/DDBJ databases">
        <title>Genome Sequence of the Brown Rot Fungal Pathogen Monilinia fructicola.</title>
        <authorList>
            <person name="De Miccolis Angelini R.M."/>
            <person name="Landi L."/>
            <person name="Abate D."/>
            <person name="Pollastro S."/>
            <person name="Romanazzi G."/>
            <person name="Faretra F."/>
        </authorList>
    </citation>
    <scope>NUCLEOTIDE SEQUENCE [LARGE SCALE GENOMIC DNA]</scope>
    <source>
        <strain evidence="1 2">Mfrc123</strain>
    </source>
</reference>
<dbReference type="EMBL" id="VICG01000013">
    <property type="protein sequence ID" value="KAA8565751.1"/>
    <property type="molecule type" value="Genomic_DNA"/>
</dbReference>
<evidence type="ECO:0000313" key="1">
    <source>
        <dbReference type="EMBL" id="KAA8565751.1"/>
    </source>
</evidence>